<evidence type="ECO:0000313" key="1">
    <source>
        <dbReference type="EMBL" id="CAB4141043.1"/>
    </source>
</evidence>
<accession>A0A6J5M6E8</accession>
<sequence>MTPKTWRPQEGPQTKAIRKPWVEELFFGGARGGGKSDFLLGDFAQDVPMPYGQYWRGILFRKTYAELEELITRSKQIYPDWFPNCEYSESSKTWRFHNGATLKMRYLEADADANRYQGHSYTWIGWDELGNWSKPNAYNMLKATLRSAHGVPNKRIRATGNPGGHGHQWIKQYFAIDQYPLGDHLLRDSASGQRRMFIKSRLQDNKILLHNDPNYQRMLQSLGSEALVRAWLDGDWDVVAGAFFTQWRVEKHVLAPFTVPTHWLRFVALDWGSAAPFSVGWWAVSDGGLLPDGRQYPAGCLIRYREWYGSDDKGEGLRLTAEQLADGIRARSVNDKIIYRIADPACWKVDGGPSIAERMAKSGAAFRPADNSRINGWDQLRARLSGDAEGNPMIACFSSCVDSIRTIPVLQHDDHNLEDVDSDGEDHAADEWRYACMSRPWTRKMKPLPGEPKGIERATMEEVWKHFEQQQNDIKRV</sequence>
<dbReference type="InterPro" id="IPR027417">
    <property type="entry name" value="P-loop_NTPase"/>
</dbReference>
<reference evidence="1" key="1">
    <citation type="submission" date="2020-04" db="EMBL/GenBank/DDBJ databases">
        <authorList>
            <person name="Chiriac C."/>
            <person name="Salcher M."/>
            <person name="Ghai R."/>
            <person name="Kavagutti S V."/>
        </authorList>
    </citation>
    <scope>NUCLEOTIDE SEQUENCE</scope>
</reference>
<dbReference type="Gene3D" id="3.30.420.280">
    <property type="match status" value="1"/>
</dbReference>
<dbReference type="Pfam" id="PF03237">
    <property type="entry name" value="Terminase_6N"/>
    <property type="match status" value="1"/>
</dbReference>
<dbReference type="EMBL" id="LR796386">
    <property type="protein sequence ID" value="CAB4141043.1"/>
    <property type="molecule type" value="Genomic_DNA"/>
</dbReference>
<proteinExistence type="predicted"/>
<organism evidence="1">
    <name type="scientific">uncultured Caudovirales phage</name>
    <dbReference type="NCBI Taxonomy" id="2100421"/>
    <lineage>
        <taxon>Viruses</taxon>
        <taxon>Duplodnaviria</taxon>
        <taxon>Heunggongvirae</taxon>
        <taxon>Uroviricota</taxon>
        <taxon>Caudoviricetes</taxon>
        <taxon>Peduoviridae</taxon>
        <taxon>Maltschvirus</taxon>
        <taxon>Maltschvirus maltsch</taxon>
    </lineage>
</organism>
<name>A0A6J5M6E8_9CAUD</name>
<dbReference type="Gene3D" id="3.40.50.300">
    <property type="entry name" value="P-loop containing nucleotide triphosphate hydrolases"/>
    <property type="match status" value="1"/>
</dbReference>
<protein>
    <submittedName>
        <fullName evidence="1">Terminase-like family</fullName>
    </submittedName>
</protein>
<gene>
    <name evidence="1" type="ORF">UFOVP413_16</name>
</gene>